<reference evidence="2 3" key="1">
    <citation type="submission" date="2018-02" db="EMBL/GenBank/DDBJ databases">
        <title>The genomes of Aspergillus section Nigri reveals drivers in fungal speciation.</title>
        <authorList>
            <consortium name="DOE Joint Genome Institute"/>
            <person name="Vesth T.C."/>
            <person name="Nybo J."/>
            <person name="Theobald S."/>
            <person name="Brandl J."/>
            <person name="Frisvad J.C."/>
            <person name="Nielsen K.F."/>
            <person name="Lyhne E.K."/>
            <person name="Kogle M.E."/>
            <person name="Kuo A."/>
            <person name="Riley R."/>
            <person name="Clum A."/>
            <person name="Nolan M."/>
            <person name="Lipzen A."/>
            <person name="Salamov A."/>
            <person name="Henrissat B."/>
            <person name="Wiebenga A."/>
            <person name="De vries R.P."/>
            <person name="Grigoriev I.V."/>
            <person name="Mortensen U.H."/>
            <person name="Andersen M.R."/>
            <person name="Baker S.E."/>
        </authorList>
    </citation>
    <scope>NUCLEOTIDE SEQUENCE [LARGE SCALE GENOMIC DNA]</scope>
    <source>
        <strain evidence="2 3">CBS 115571</strain>
    </source>
</reference>
<dbReference type="Proteomes" id="UP000249829">
    <property type="component" value="Unassembled WGS sequence"/>
</dbReference>
<feature type="region of interest" description="Disordered" evidence="1">
    <location>
        <begin position="39"/>
        <end position="83"/>
    </location>
</feature>
<dbReference type="EMBL" id="KZ825149">
    <property type="protein sequence ID" value="PYI17989.1"/>
    <property type="molecule type" value="Genomic_DNA"/>
</dbReference>
<keyword evidence="3" id="KW-1185">Reference proteome</keyword>
<gene>
    <name evidence="2" type="ORF">BO99DRAFT_177211</name>
</gene>
<name>A0A2V5H220_ASPV1</name>
<organism evidence="2 3">
    <name type="scientific">Aspergillus violaceofuscus (strain CBS 115571)</name>
    <dbReference type="NCBI Taxonomy" id="1450538"/>
    <lineage>
        <taxon>Eukaryota</taxon>
        <taxon>Fungi</taxon>
        <taxon>Dikarya</taxon>
        <taxon>Ascomycota</taxon>
        <taxon>Pezizomycotina</taxon>
        <taxon>Eurotiomycetes</taxon>
        <taxon>Eurotiomycetidae</taxon>
        <taxon>Eurotiales</taxon>
        <taxon>Aspergillaceae</taxon>
        <taxon>Aspergillus</taxon>
    </lineage>
</organism>
<sequence>MDLPFPLGSNLTNLVGRVTATPSSPSKFRGKSGKGKWRLVVRWDESRGRTPTARPPPLERKAQQLNAPLSPSRLSSPPPSLSSPPIITTILPFTTPPHPLSSIIFRLSRTLPE</sequence>
<evidence type="ECO:0000313" key="2">
    <source>
        <dbReference type="EMBL" id="PYI17989.1"/>
    </source>
</evidence>
<accession>A0A2V5H220</accession>
<evidence type="ECO:0000313" key="3">
    <source>
        <dbReference type="Proteomes" id="UP000249829"/>
    </source>
</evidence>
<dbReference type="AlphaFoldDB" id="A0A2V5H220"/>
<proteinExistence type="predicted"/>
<protein>
    <submittedName>
        <fullName evidence="2">Uncharacterized protein</fullName>
    </submittedName>
</protein>
<evidence type="ECO:0000256" key="1">
    <source>
        <dbReference type="SAM" id="MobiDB-lite"/>
    </source>
</evidence>